<dbReference type="EMBL" id="JBFCZG010000005">
    <property type="protein sequence ID" value="KAL3421894.1"/>
    <property type="molecule type" value="Genomic_DNA"/>
</dbReference>
<organism evidence="2 3">
    <name type="scientific">Phlyctema vagabunda</name>
    <dbReference type="NCBI Taxonomy" id="108571"/>
    <lineage>
        <taxon>Eukaryota</taxon>
        <taxon>Fungi</taxon>
        <taxon>Dikarya</taxon>
        <taxon>Ascomycota</taxon>
        <taxon>Pezizomycotina</taxon>
        <taxon>Leotiomycetes</taxon>
        <taxon>Helotiales</taxon>
        <taxon>Dermateaceae</taxon>
        <taxon>Phlyctema</taxon>
    </lineage>
</organism>
<dbReference type="Proteomes" id="UP001629113">
    <property type="component" value="Unassembled WGS sequence"/>
</dbReference>
<accession>A0ABR4PEZ1</accession>
<evidence type="ECO:0000313" key="3">
    <source>
        <dbReference type="Proteomes" id="UP001629113"/>
    </source>
</evidence>
<sequence>MPNMDYPAWKYTTEDYTEVPDHWAKEHLLQGHLDFEGYSEAQISKAVVDLIDTDCEEWTATQQEGLAMFRSEGHWNFSKPDSHEELKRWFTIFDKIFFNGVLTRNCELYWYTAKEAAQNRNNGGKTVFFKKTSFQEFRHPRAQYRRPFAVIYIKKSRHTLDALGDVRDYLEALLHEMSHAVLFIYSYDSIRDMGTGHGISWQQIVQSIDCVARGTLGLRLCFDRDDYMALEAAGKGDLPNDVELRRLGLDINRIWTKICLERFFRRIRSEPNEMSLKILKGCRRLNHCIRSDWVADVI</sequence>
<comment type="caution">
    <text evidence="2">The sequence shown here is derived from an EMBL/GenBank/DDBJ whole genome shotgun (WGS) entry which is preliminary data.</text>
</comment>
<dbReference type="InterPro" id="IPR006640">
    <property type="entry name" value="SprT-like_domain"/>
</dbReference>
<reference evidence="2 3" key="1">
    <citation type="submission" date="2024-06" db="EMBL/GenBank/DDBJ databases">
        <title>Complete genome of Phlyctema vagabunda strain 19-DSS-EL-015.</title>
        <authorList>
            <person name="Fiorenzani C."/>
        </authorList>
    </citation>
    <scope>NUCLEOTIDE SEQUENCE [LARGE SCALE GENOMIC DNA]</scope>
    <source>
        <strain evidence="2 3">19-DSS-EL-015</strain>
    </source>
</reference>
<proteinExistence type="predicted"/>
<keyword evidence="3" id="KW-1185">Reference proteome</keyword>
<dbReference type="Pfam" id="PF10263">
    <property type="entry name" value="SprT-like"/>
    <property type="match status" value="1"/>
</dbReference>
<evidence type="ECO:0000313" key="2">
    <source>
        <dbReference type="EMBL" id="KAL3421894.1"/>
    </source>
</evidence>
<protein>
    <recommendedName>
        <fullName evidence="1">SprT-like domain-containing protein</fullName>
    </recommendedName>
</protein>
<gene>
    <name evidence="2" type="ORF">PVAG01_06050</name>
</gene>
<feature type="domain" description="SprT-like" evidence="1">
    <location>
        <begin position="88"/>
        <end position="212"/>
    </location>
</feature>
<name>A0ABR4PEZ1_9HELO</name>
<evidence type="ECO:0000259" key="1">
    <source>
        <dbReference type="Pfam" id="PF10263"/>
    </source>
</evidence>